<dbReference type="AlphaFoldDB" id="A0A6N0JND4"/>
<accession>A0A6N0JND4</accession>
<dbReference type="InterPro" id="IPR020556">
    <property type="entry name" value="Amidase_CS"/>
</dbReference>
<gene>
    <name evidence="3" type="ORF">FOC81_16760</name>
</gene>
<organism evidence="3 4">
    <name type="scientific">Achromobacter denitrificans</name>
    <name type="common">Alcaligenes denitrificans</name>
    <dbReference type="NCBI Taxonomy" id="32002"/>
    <lineage>
        <taxon>Bacteria</taxon>
        <taxon>Pseudomonadati</taxon>
        <taxon>Pseudomonadota</taxon>
        <taxon>Betaproteobacteria</taxon>
        <taxon>Burkholderiales</taxon>
        <taxon>Alcaligenaceae</taxon>
        <taxon>Achromobacter</taxon>
    </lineage>
</organism>
<dbReference type="RefSeq" id="WP_174716618.1">
    <property type="nucleotide sequence ID" value="NZ_CP054569.1"/>
</dbReference>
<evidence type="ECO:0000313" key="3">
    <source>
        <dbReference type="EMBL" id="QKQ48250.1"/>
    </source>
</evidence>
<dbReference type="Proteomes" id="UP000509782">
    <property type="component" value="Chromosome"/>
</dbReference>
<dbReference type="Pfam" id="PF01425">
    <property type="entry name" value="Amidase"/>
    <property type="match status" value="1"/>
</dbReference>
<dbReference type="InterPro" id="IPR023631">
    <property type="entry name" value="Amidase_dom"/>
</dbReference>
<proteinExistence type="inferred from homology"/>
<feature type="domain" description="Amidase" evidence="2">
    <location>
        <begin position="108"/>
        <end position="513"/>
    </location>
</feature>
<dbReference type="GO" id="GO:0003824">
    <property type="term" value="F:catalytic activity"/>
    <property type="evidence" value="ECO:0007669"/>
    <property type="project" value="InterPro"/>
</dbReference>
<dbReference type="PROSITE" id="PS00571">
    <property type="entry name" value="AMIDASES"/>
    <property type="match status" value="1"/>
</dbReference>
<sequence length="525" mass="54124">MTDLHDRFARAVDAQARLAGYPYGERRQAWLDRLRVNLPELETLDALAPEAELGYLAPPPPPSASAHPLPAAQAGRGIAVSRHVPGIAAIARECRDAPEHAADAAKAALAAARQQADLNAFITLSDTPALDGAAAAAARKLREGAAMPLMGVPIAVKDLMQVAGFPQTNGSGGLKPPPALRDALAVARLREAGALVVGTTNLHELAYGITSENPHYGWVGNPRAAGYTAGGSSGGSAAAVAAGIVRVAVGTDTAGSIRIPASCCGVVGFKPTFDAVPRDGAQALGASLDHLGPIAASVADAALAFSIMAGQAERTVSEGALRGLRVGVPRNYFYAPLADDVAQAVDRALALMQADGAVLVPLDLPGVEHSAALQFTTLCSEATDIHWRRLIDQPETLGADVRVRLEVGQFLPATWYTRAQRGRAALARLFDQAMQAVDVLVTPTLRIEPPRSGAGAVVIGGQEVPLHTAVTGLTMPFNLTGMPALTLPCGAGRNGLPIGLQIAGARGADWRVLNAAARVEALLAP</sequence>
<protein>
    <submittedName>
        <fullName evidence="3">Amidase</fullName>
    </submittedName>
</protein>
<dbReference type="InterPro" id="IPR036928">
    <property type="entry name" value="AS_sf"/>
</dbReference>
<dbReference type="EMBL" id="CP054569">
    <property type="protein sequence ID" value="QKQ48250.1"/>
    <property type="molecule type" value="Genomic_DNA"/>
</dbReference>
<dbReference type="InterPro" id="IPR000120">
    <property type="entry name" value="Amidase"/>
</dbReference>
<dbReference type="PANTHER" id="PTHR11895:SF7">
    <property type="entry name" value="GLUTAMYL-TRNA(GLN) AMIDOTRANSFERASE SUBUNIT A, MITOCHONDRIAL"/>
    <property type="match status" value="1"/>
</dbReference>
<evidence type="ECO:0000256" key="1">
    <source>
        <dbReference type="ARBA" id="ARBA00009199"/>
    </source>
</evidence>
<name>A0A6N0JND4_ACHDE</name>
<dbReference type="Gene3D" id="3.90.1300.10">
    <property type="entry name" value="Amidase signature (AS) domain"/>
    <property type="match status" value="1"/>
</dbReference>
<dbReference type="SUPFAM" id="SSF75304">
    <property type="entry name" value="Amidase signature (AS) enzymes"/>
    <property type="match status" value="1"/>
</dbReference>
<reference evidence="3 4" key="1">
    <citation type="submission" date="2020-05" db="EMBL/GenBank/DDBJ databases">
        <title>FDA dAtabase for Regulatory Grade micrObial Sequences (FDA-ARGOS): Supporting development and validation of Infectious Disease Dx tests.</title>
        <authorList>
            <person name="Sproer C."/>
            <person name="Gronow S."/>
            <person name="Severitt S."/>
            <person name="Schroder I."/>
            <person name="Tallon L."/>
            <person name="Sadzewicz L."/>
            <person name="Zhao X."/>
            <person name="Vavikolanu K."/>
            <person name="Mehta A."/>
            <person name="Aluvathingal J."/>
            <person name="Nadendla S."/>
            <person name="Myers T."/>
            <person name="Yan Y."/>
            <person name="Sichtig H."/>
        </authorList>
    </citation>
    <scope>NUCLEOTIDE SEQUENCE [LARGE SCALE GENOMIC DNA]</scope>
    <source>
        <strain evidence="3 4">FDAARGOS_787</strain>
    </source>
</reference>
<comment type="similarity">
    <text evidence="1">Belongs to the amidase family.</text>
</comment>
<dbReference type="PANTHER" id="PTHR11895">
    <property type="entry name" value="TRANSAMIDASE"/>
    <property type="match status" value="1"/>
</dbReference>
<evidence type="ECO:0000259" key="2">
    <source>
        <dbReference type="Pfam" id="PF01425"/>
    </source>
</evidence>
<evidence type="ECO:0000313" key="4">
    <source>
        <dbReference type="Proteomes" id="UP000509782"/>
    </source>
</evidence>